<protein>
    <submittedName>
        <fullName evidence="1">Uncharacterized protein</fullName>
    </submittedName>
</protein>
<organism evidence="1">
    <name type="scientific">marine sediment metagenome</name>
    <dbReference type="NCBI Taxonomy" id="412755"/>
    <lineage>
        <taxon>unclassified sequences</taxon>
        <taxon>metagenomes</taxon>
        <taxon>ecological metagenomes</taxon>
    </lineage>
</organism>
<reference evidence="1" key="1">
    <citation type="journal article" date="2014" name="Front. Microbiol.">
        <title>High frequency of phylogenetically diverse reductive dehalogenase-homologous genes in deep subseafloor sedimentary metagenomes.</title>
        <authorList>
            <person name="Kawai M."/>
            <person name="Futagami T."/>
            <person name="Toyoda A."/>
            <person name="Takaki Y."/>
            <person name="Nishi S."/>
            <person name="Hori S."/>
            <person name="Arai W."/>
            <person name="Tsubouchi T."/>
            <person name="Morono Y."/>
            <person name="Uchiyama I."/>
            <person name="Ito T."/>
            <person name="Fujiyama A."/>
            <person name="Inagaki F."/>
            <person name="Takami H."/>
        </authorList>
    </citation>
    <scope>NUCLEOTIDE SEQUENCE</scope>
    <source>
        <strain evidence="1">Expedition CK06-06</strain>
    </source>
</reference>
<comment type="caution">
    <text evidence="1">The sequence shown here is derived from an EMBL/GenBank/DDBJ whole genome shotgun (WGS) entry which is preliminary data.</text>
</comment>
<accession>X0Y3H8</accession>
<evidence type="ECO:0000313" key="1">
    <source>
        <dbReference type="EMBL" id="GAG43258.1"/>
    </source>
</evidence>
<feature type="non-terminal residue" evidence="1">
    <location>
        <position position="1"/>
    </location>
</feature>
<dbReference type="AlphaFoldDB" id="X0Y3H8"/>
<proteinExistence type="predicted"/>
<gene>
    <name evidence="1" type="ORF">S01H1_81506</name>
</gene>
<name>X0Y3H8_9ZZZZ</name>
<sequence length="52" mass="5673">GKSRDSHTELEETGCWLRKGRREGDPSMAHKLYVGGLSFECGAAKPHPYLGG</sequence>
<dbReference type="EMBL" id="BARS01055162">
    <property type="protein sequence ID" value="GAG43258.1"/>
    <property type="molecule type" value="Genomic_DNA"/>
</dbReference>